<dbReference type="GO" id="GO:0005886">
    <property type="term" value="C:plasma membrane"/>
    <property type="evidence" value="ECO:0007669"/>
    <property type="project" value="UniProtKB-SubCell"/>
</dbReference>
<keyword evidence="4 7" id="KW-0812">Transmembrane</keyword>
<dbReference type="PANTHER" id="PTHR30465">
    <property type="entry name" value="INNER MEMBRANE ABC TRANSPORTER"/>
    <property type="match status" value="1"/>
</dbReference>
<evidence type="ECO:0000256" key="7">
    <source>
        <dbReference type="RuleBase" id="RU363032"/>
    </source>
</evidence>
<feature type="transmembrane region" description="Helical" evidence="7">
    <location>
        <begin position="9"/>
        <end position="30"/>
    </location>
</feature>
<reference evidence="9 10" key="1">
    <citation type="submission" date="2019-10" db="EMBL/GenBank/DDBJ databases">
        <title>Extracellular Electron Transfer in a Candidatus Methanoperedens spp. Enrichment Culture.</title>
        <authorList>
            <person name="Berger S."/>
            <person name="Rangel Shaw D."/>
            <person name="Berben T."/>
            <person name="In 'T Zandt M."/>
            <person name="Frank J."/>
            <person name="Reimann J."/>
            <person name="Jetten M.S.M."/>
            <person name="Welte C.U."/>
        </authorList>
    </citation>
    <scope>NUCLEOTIDE SEQUENCE [LARGE SCALE GENOMIC DNA]</scope>
    <source>
        <strain evidence="9">SB12</strain>
    </source>
</reference>
<feature type="transmembrane region" description="Helical" evidence="7">
    <location>
        <begin position="144"/>
        <end position="170"/>
    </location>
</feature>
<dbReference type="Pfam" id="PF00528">
    <property type="entry name" value="BPD_transp_1"/>
    <property type="match status" value="1"/>
</dbReference>
<evidence type="ECO:0000313" key="10">
    <source>
        <dbReference type="Proteomes" id="UP000460298"/>
    </source>
</evidence>
<evidence type="ECO:0000256" key="5">
    <source>
        <dbReference type="ARBA" id="ARBA00022989"/>
    </source>
</evidence>
<dbReference type="Proteomes" id="UP000460298">
    <property type="component" value="Unassembled WGS sequence"/>
</dbReference>
<evidence type="ECO:0000259" key="8">
    <source>
        <dbReference type="PROSITE" id="PS50928"/>
    </source>
</evidence>
<feature type="transmembrane region" description="Helical" evidence="7">
    <location>
        <begin position="304"/>
        <end position="330"/>
    </location>
</feature>
<evidence type="ECO:0000256" key="3">
    <source>
        <dbReference type="ARBA" id="ARBA00022475"/>
    </source>
</evidence>
<evidence type="ECO:0000256" key="6">
    <source>
        <dbReference type="ARBA" id="ARBA00023136"/>
    </source>
</evidence>
<evidence type="ECO:0000313" key="9">
    <source>
        <dbReference type="EMBL" id="KAB2934385.1"/>
    </source>
</evidence>
<dbReference type="GO" id="GO:0042884">
    <property type="term" value="P:microcin transport"/>
    <property type="evidence" value="ECO:0007669"/>
    <property type="project" value="TreeGrafter"/>
</dbReference>
<dbReference type="CDD" id="cd06261">
    <property type="entry name" value="TM_PBP2"/>
    <property type="match status" value="1"/>
</dbReference>
<dbReference type="GO" id="GO:0055085">
    <property type="term" value="P:transmembrane transport"/>
    <property type="evidence" value="ECO:0007669"/>
    <property type="project" value="InterPro"/>
</dbReference>
<dbReference type="InterPro" id="IPR035906">
    <property type="entry name" value="MetI-like_sf"/>
</dbReference>
<dbReference type="InterPro" id="IPR000515">
    <property type="entry name" value="MetI-like"/>
</dbReference>
<comment type="caution">
    <text evidence="9">The sequence shown here is derived from an EMBL/GenBank/DDBJ whole genome shotgun (WGS) entry which is preliminary data.</text>
</comment>
<comment type="subcellular location">
    <subcellularLocation>
        <location evidence="1 7">Cell membrane</location>
        <topology evidence="1 7">Multi-pass membrane protein</topology>
    </subcellularLocation>
</comment>
<feature type="transmembrane region" description="Helical" evidence="7">
    <location>
        <begin position="111"/>
        <end position="132"/>
    </location>
</feature>
<comment type="similarity">
    <text evidence="7">Belongs to the binding-protein-dependent transport system permease family.</text>
</comment>
<feature type="transmembrane region" description="Helical" evidence="7">
    <location>
        <begin position="200"/>
        <end position="223"/>
    </location>
</feature>
<feature type="transmembrane region" description="Helical" evidence="7">
    <location>
        <begin position="262"/>
        <end position="284"/>
    </location>
</feature>
<dbReference type="OrthoDB" id="9806409at2"/>
<keyword evidence="3" id="KW-1003">Cell membrane</keyword>
<dbReference type="PANTHER" id="PTHR30465:SF66">
    <property type="entry name" value="INNER MEMBRANE ABC TRANSPORTER PERMEASE PROTEIN YEJB"/>
    <property type="match status" value="1"/>
</dbReference>
<protein>
    <submittedName>
        <fullName evidence="9">ABC transporter permease subunit</fullName>
    </submittedName>
</protein>
<dbReference type="RefSeq" id="WP_002772759.1">
    <property type="nucleotide sequence ID" value="NZ_JQDG01000019.1"/>
</dbReference>
<evidence type="ECO:0000256" key="2">
    <source>
        <dbReference type="ARBA" id="ARBA00022448"/>
    </source>
</evidence>
<dbReference type="PROSITE" id="PS50928">
    <property type="entry name" value="ABC_TM1"/>
    <property type="match status" value="1"/>
</dbReference>
<dbReference type="EMBL" id="WBUI01000003">
    <property type="protein sequence ID" value="KAB2934385.1"/>
    <property type="molecule type" value="Genomic_DNA"/>
</dbReference>
<proteinExistence type="inferred from homology"/>
<feature type="domain" description="ABC transmembrane type-1" evidence="8">
    <location>
        <begin position="109"/>
        <end position="323"/>
    </location>
</feature>
<dbReference type="SUPFAM" id="SSF161098">
    <property type="entry name" value="MetI-like"/>
    <property type="match status" value="1"/>
</dbReference>
<gene>
    <name evidence="9" type="ORF">F9K24_04995</name>
</gene>
<keyword evidence="2 7" id="KW-0813">Transport</keyword>
<keyword evidence="5 7" id="KW-1133">Transmembrane helix</keyword>
<keyword evidence="6 7" id="KW-0472">Membrane</keyword>
<organism evidence="9 10">
    <name type="scientific">Leptonema illini</name>
    <dbReference type="NCBI Taxonomy" id="183"/>
    <lineage>
        <taxon>Bacteria</taxon>
        <taxon>Pseudomonadati</taxon>
        <taxon>Spirochaetota</taxon>
        <taxon>Spirochaetia</taxon>
        <taxon>Leptospirales</taxon>
        <taxon>Leptospiraceae</taxon>
        <taxon>Leptonema</taxon>
    </lineage>
</organism>
<dbReference type="Gene3D" id="1.10.3720.10">
    <property type="entry name" value="MetI-like"/>
    <property type="match status" value="1"/>
</dbReference>
<evidence type="ECO:0000256" key="4">
    <source>
        <dbReference type="ARBA" id="ARBA00022692"/>
    </source>
</evidence>
<sequence length="340" mass="38316">MQAYIARRLLLMIPTLFGITVVCFALIQLVPGGPVEEYIQKVQQAAAQSGANPDRILTEQEIANIRAYFGFDRPVHERYLIWVGNIMTGDFGESYVYRRPVLEVILERMPVSLFFGLTSFLLSYAICIPLGMKKALKHGSTFDSVSSFVIFAGYVMPGYALGILLILFFAGGSYFQWFPPGGIVSDHFELLPWHAKVGDFLHHMILPVICYMASEFAFLTMLMKNSMLEETQKEYMRTAMLKGMDFATAARRHALRNALLPIATRLSEIFTLMFAGALLIERVFDIDGMGLLVWTSIVGRDYNVVLAVIFITSLLTMLGRLFSDLVYTLIDPRIQLGESR</sequence>
<name>A0A833LYB2_9LEPT</name>
<evidence type="ECO:0000256" key="1">
    <source>
        <dbReference type="ARBA" id="ARBA00004651"/>
    </source>
</evidence>
<dbReference type="AlphaFoldDB" id="A0A833LYB2"/>
<accession>A0A833LYB2</accession>